<dbReference type="RefSeq" id="WP_310261309.1">
    <property type="nucleotide sequence ID" value="NZ_JAVDXU010000001.1"/>
</dbReference>
<dbReference type="InterPro" id="IPR005648">
    <property type="entry name" value="FlgD"/>
</dbReference>
<gene>
    <name evidence="5" type="ORF">J2X20_000840</name>
</gene>
<reference evidence="5 6" key="1">
    <citation type="submission" date="2023-07" db="EMBL/GenBank/DDBJ databases">
        <title>Sorghum-associated microbial communities from plants grown in Nebraska, USA.</title>
        <authorList>
            <person name="Schachtman D."/>
        </authorList>
    </citation>
    <scope>NUCLEOTIDE SEQUENCE [LARGE SCALE GENOMIC DNA]</scope>
    <source>
        <strain evidence="5 6">BE314</strain>
    </source>
</reference>
<keyword evidence="5" id="KW-0969">Cilium</keyword>
<evidence type="ECO:0000256" key="3">
    <source>
        <dbReference type="ARBA" id="ARBA00022795"/>
    </source>
</evidence>
<evidence type="ECO:0000256" key="4">
    <source>
        <dbReference type="ARBA" id="ARBA00024746"/>
    </source>
</evidence>
<evidence type="ECO:0000313" key="6">
    <source>
        <dbReference type="Proteomes" id="UP001180453"/>
    </source>
</evidence>
<comment type="similarity">
    <text evidence="1">Belongs to the FlgD family.</text>
</comment>
<dbReference type="Proteomes" id="UP001180453">
    <property type="component" value="Unassembled WGS sequence"/>
</dbReference>
<keyword evidence="5" id="KW-0282">Flagellum</keyword>
<keyword evidence="6" id="KW-1185">Reference proteome</keyword>
<comment type="function">
    <text evidence="4">Required for flagellar hook formation. May act as a scaffolding protein.</text>
</comment>
<evidence type="ECO:0000256" key="2">
    <source>
        <dbReference type="ARBA" id="ARBA00016013"/>
    </source>
</evidence>
<keyword evidence="5" id="KW-0966">Cell projection</keyword>
<keyword evidence="3" id="KW-1005">Bacterial flagellum biogenesis</keyword>
<evidence type="ECO:0000256" key="1">
    <source>
        <dbReference type="ARBA" id="ARBA00010577"/>
    </source>
</evidence>
<dbReference type="EMBL" id="JAVDXU010000001">
    <property type="protein sequence ID" value="MDR7268211.1"/>
    <property type="molecule type" value="Genomic_DNA"/>
</dbReference>
<comment type="caution">
    <text evidence="5">The sequence shown here is derived from an EMBL/GenBank/DDBJ whole genome shotgun (WGS) entry which is preliminary data.</text>
</comment>
<organism evidence="5 6">
    <name type="scientific">Roseateles saccharophilus</name>
    <name type="common">Pseudomonas saccharophila</name>
    <dbReference type="NCBI Taxonomy" id="304"/>
    <lineage>
        <taxon>Bacteria</taxon>
        <taxon>Pseudomonadati</taxon>
        <taxon>Pseudomonadota</taxon>
        <taxon>Betaproteobacteria</taxon>
        <taxon>Burkholderiales</taxon>
        <taxon>Sphaerotilaceae</taxon>
        <taxon>Roseateles</taxon>
    </lineage>
</organism>
<protein>
    <recommendedName>
        <fullName evidence="2">Basal-body rod modification protein FlgD</fullName>
    </recommendedName>
</protein>
<accession>A0ABU1YJK7</accession>
<evidence type="ECO:0000313" key="5">
    <source>
        <dbReference type="EMBL" id="MDR7268211.1"/>
    </source>
</evidence>
<name>A0ABU1YJK7_ROSSA</name>
<dbReference type="Pfam" id="PF03963">
    <property type="entry name" value="FlgD"/>
    <property type="match status" value="1"/>
</dbReference>
<sequence length="126" mass="13306">MATSTDAVTQIGIQDFLKILVAQLGNQDPLKPMDNTEFVTQLAQFTSLQQTQEMNDKLGSLLTAQASMQSVGLLGKTVDVRTETGATANGRVTALSFTSGSPRLTVDAGNGRFVTDISLAEVTAVK</sequence>
<proteinExistence type="inferred from homology"/>